<proteinExistence type="predicted"/>
<dbReference type="EMBL" id="GBRH01273954">
    <property type="protein sequence ID" value="JAD23941.1"/>
    <property type="molecule type" value="Transcribed_RNA"/>
</dbReference>
<evidence type="ECO:0000313" key="1">
    <source>
        <dbReference type="EMBL" id="JAD23941.1"/>
    </source>
</evidence>
<sequence length="36" mass="4054">MRSDILSSILWASSEMLHFAEFRKKGEAVEIGVEGE</sequence>
<dbReference type="AlphaFoldDB" id="A0A0A8YCX7"/>
<organism evidence="1">
    <name type="scientific">Arundo donax</name>
    <name type="common">Giant reed</name>
    <name type="synonym">Donax arundinaceus</name>
    <dbReference type="NCBI Taxonomy" id="35708"/>
    <lineage>
        <taxon>Eukaryota</taxon>
        <taxon>Viridiplantae</taxon>
        <taxon>Streptophyta</taxon>
        <taxon>Embryophyta</taxon>
        <taxon>Tracheophyta</taxon>
        <taxon>Spermatophyta</taxon>
        <taxon>Magnoliopsida</taxon>
        <taxon>Liliopsida</taxon>
        <taxon>Poales</taxon>
        <taxon>Poaceae</taxon>
        <taxon>PACMAD clade</taxon>
        <taxon>Arundinoideae</taxon>
        <taxon>Arundineae</taxon>
        <taxon>Arundo</taxon>
    </lineage>
</organism>
<reference evidence="1" key="2">
    <citation type="journal article" date="2015" name="Data Brief">
        <title>Shoot transcriptome of the giant reed, Arundo donax.</title>
        <authorList>
            <person name="Barrero R.A."/>
            <person name="Guerrero F.D."/>
            <person name="Moolhuijzen P."/>
            <person name="Goolsby J.A."/>
            <person name="Tidwell J."/>
            <person name="Bellgard S.E."/>
            <person name="Bellgard M.I."/>
        </authorList>
    </citation>
    <scope>NUCLEOTIDE SEQUENCE</scope>
    <source>
        <tissue evidence="1">Shoot tissue taken approximately 20 cm above the soil surface</tissue>
    </source>
</reference>
<accession>A0A0A8YCX7</accession>
<protein>
    <submittedName>
        <fullName evidence="1">Uncharacterized protein</fullName>
    </submittedName>
</protein>
<name>A0A0A8YCX7_ARUDO</name>
<reference evidence="1" key="1">
    <citation type="submission" date="2014-09" db="EMBL/GenBank/DDBJ databases">
        <authorList>
            <person name="Magalhaes I.L.F."/>
            <person name="Oliveira U."/>
            <person name="Santos F.R."/>
            <person name="Vidigal T.H.D.A."/>
            <person name="Brescovit A.D."/>
            <person name="Santos A.J."/>
        </authorList>
    </citation>
    <scope>NUCLEOTIDE SEQUENCE</scope>
    <source>
        <tissue evidence="1">Shoot tissue taken approximately 20 cm above the soil surface</tissue>
    </source>
</reference>